<dbReference type="NCBIfam" id="TIGR00507">
    <property type="entry name" value="aroE"/>
    <property type="match status" value="1"/>
</dbReference>
<dbReference type="Proteomes" id="UP001320119">
    <property type="component" value="Chromosome"/>
</dbReference>
<keyword evidence="6 8" id="KW-0057">Aromatic amino acid biosynthesis</keyword>
<dbReference type="GO" id="GO:0009073">
    <property type="term" value="P:aromatic amino acid family biosynthetic process"/>
    <property type="evidence" value="ECO:0007669"/>
    <property type="project" value="UniProtKB-KW"/>
</dbReference>
<gene>
    <name evidence="8" type="primary">aroE</name>
    <name evidence="12" type="ORF">MARGE09_P1188</name>
</gene>
<keyword evidence="5 8" id="KW-0560">Oxidoreductase</keyword>
<dbReference type="SUPFAM" id="SSF51735">
    <property type="entry name" value="NAD(P)-binding Rossmann-fold domains"/>
    <property type="match status" value="1"/>
</dbReference>
<organism evidence="12 13">
    <name type="scientific">Marinagarivorans cellulosilyticus</name>
    <dbReference type="NCBI Taxonomy" id="2721545"/>
    <lineage>
        <taxon>Bacteria</taxon>
        <taxon>Pseudomonadati</taxon>
        <taxon>Pseudomonadota</taxon>
        <taxon>Gammaproteobacteria</taxon>
        <taxon>Cellvibrionales</taxon>
        <taxon>Cellvibrionaceae</taxon>
        <taxon>Marinagarivorans</taxon>
    </lineage>
</organism>
<evidence type="ECO:0000256" key="4">
    <source>
        <dbReference type="ARBA" id="ARBA00022857"/>
    </source>
</evidence>
<feature type="active site" description="Proton acceptor" evidence="8">
    <location>
        <position position="66"/>
    </location>
</feature>
<dbReference type="GO" id="GO:0008652">
    <property type="term" value="P:amino acid biosynthetic process"/>
    <property type="evidence" value="ECO:0007669"/>
    <property type="project" value="UniProtKB-KW"/>
</dbReference>
<dbReference type="PANTHER" id="PTHR21089">
    <property type="entry name" value="SHIKIMATE DEHYDROGENASE"/>
    <property type="match status" value="1"/>
</dbReference>
<feature type="domain" description="SDH C-terminal" evidence="11">
    <location>
        <begin position="241"/>
        <end position="271"/>
    </location>
</feature>
<evidence type="ECO:0000256" key="2">
    <source>
        <dbReference type="ARBA" id="ARBA00012962"/>
    </source>
</evidence>
<dbReference type="InterPro" id="IPR013708">
    <property type="entry name" value="Shikimate_DH-bd_N"/>
</dbReference>
<evidence type="ECO:0000259" key="9">
    <source>
        <dbReference type="Pfam" id="PF01488"/>
    </source>
</evidence>
<evidence type="ECO:0000313" key="12">
    <source>
        <dbReference type="EMBL" id="BCD96988.1"/>
    </source>
</evidence>
<feature type="binding site" evidence="8">
    <location>
        <position position="87"/>
    </location>
    <ligand>
        <name>shikimate</name>
        <dbReference type="ChEBI" id="CHEBI:36208"/>
    </ligand>
</feature>
<proteinExistence type="inferred from homology"/>
<dbReference type="Gene3D" id="3.40.50.720">
    <property type="entry name" value="NAD(P)-binding Rossmann-like Domain"/>
    <property type="match status" value="1"/>
</dbReference>
<evidence type="ECO:0000256" key="6">
    <source>
        <dbReference type="ARBA" id="ARBA00023141"/>
    </source>
</evidence>
<feature type="binding site" evidence="8">
    <location>
        <position position="217"/>
    </location>
    <ligand>
        <name>NADP(+)</name>
        <dbReference type="ChEBI" id="CHEBI:58349"/>
    </ligand>
</feature>
<dbReference type="SUPFAM" id="SSF53223">
    <property type="entry name" value="Aminoacid dehydrogenase-like, N-terminal domain"/>
    <property type="match status" value="1"/>
</dbReference>
<comment type="similarity">
    <text evidence="8">Belongs to the shikimate dehydrogenase family.</text>
</comment>
<dbReference type="PANTHER" id="PTHR21089:SF1">
    <property type="entry name" value="BIFUNCTIONAL 3-DEHYDROQUINATE DEHYDRATASE_SHIKIMATE DEHYDROGENASE, CHLOROPLASTIC"/>
    <property type="match status" value="1"/>
</dbReference>
<sequence>MQDRYAVVGNPIAHSKSPAIHTLFAKQTQQKLSYEKILIELGHFEKDVKRFFTSGGKGLNVTVPFKENAFTFPDQLTPRAQLAGAVNTLIQQTDGSILGDTTDGAGLINDLQRNCFLLKNAKILVLGAGGAVRGILEPLLAQQPKEVVIANRTVAKAQMLADIFDNYGNIRACGFDDLTGYEFDTVINGTSASLAGELPPVPESIFANNKNTGAYDMMYSKKLTPFLLWAKQQNVSLLTDGLGMLVGQAAESFQLWRGVMPDITPVIDALRNQ</sequence>
<feature type="domain" description="Shikimate dehydrogenase substrate binding N-terminal" evidence="10">
    <location>
        <begin position="7"/>
        <end position="89"/>
    </location>
</feature>
<dbReference type="InterPro" id="IPR046346">
    <property type="entry name" value="Aminoacid_DH-like_N_sf"/>
</dbReference>
<dbReference type="GO" id="GO:0004764">
    <property type="term" value="F:shikimate 3-dehydrogenase (NADP+) activity"/>
    <property type="evidence" value="ECO:0007669"/>
    <property type="project" value="UniProtKB-UniRule"/>
</dbReference>
<reference evidence="12 13" key="1">
    <citation type="journal article" date="2022" name="IScience">
        <title>An ultrasensitive nanofiber-based assay for enzymatic hydrolysis and deep-sea microbial degradation of cellulose.</title>
        <authorList>
            <person name="Tsudome M."/>
            <person name="Tachioka M."/>
            <person name="Miyazaki M."/>
            <person name="Uchimura K."/>
            <person name="Tsuda M."/>
            <person name="Takaki Y."/>
            <person name="Deguchi S."/>
        </authorList>
    </citation>
    <scope>NUCLEOTIDE SEQUENCE [LARGE SCALE GENOMIC DNA]</scope>
    <source>
        <strain evidence="12 13">GE09</strain>
    </source>
</reference>
<dbReference type="Pfam" id="PF08501">
    <property type="entry name" value="Shikimate_dh_N"/>
    <property type="match status" value="1"/>
</dbReference>
<dbReference type="InterPro" id="IPR022893">
    <property type="entry name" value="Shikimate_DH_fam"/>
</dbReference>
<comment type="function">
    <text evidence="8">Involved in the biosynthesis of the chorismate, which leads to the biosynthesis of aromatic amino acids. Catalyzes the reversible NADPH linked reduction of 3-dehydroshikimate (DHSA) to yield shikimate (SA).</text>
</comment>
<dbReference type="AlphaFoldDB" id="A0AAN1WG72"/>
<name>A0AAN1WG72_9GAMM</name>
<evidence type="ECO:0000256" key="5">
    <source>
        <dbReference type="ARBA" id="ARBA00023002"/>
    </source>
</evidence>
<feature type="binding site" evidence="8">
    <location>
        <position position="62"/>
    </location>
    <ligand>
        <name>shikimate</name>
        <dbReference type="ChEBI" id="CHEBI:36208"/>
    </ligand>
</feature>
<dbReference type="KEGG" id="marq:MARGE09_P1188"/>
<comment type="catalytic activity">
    <reaction evidence="7 8">
        <text>shikimate + NADP(+) = 3-dehydroshikimate + NADPH + H(+)</text>
        <dbReference type="Rhea" id="RHEA:17737"/>
        <dbReference type="ChEBI" id="CHEBI:15378"/>
        <dbReference type="ChEBI" id="CHEBI:16630"/>
        <dbReference type="ChEBI" id="CHEBI:36208"/>
        <dbReference type="ChEBI" id="CHEBI:57783"/>
        <dbReference type="ChEBI" id="CHEBI:58349"/>
        <dbReference type="EC" id="1.1.1.25"/>
    </reaction>
</comment>
<dbReference type="GO" id="GO:0050661">
    <property type="term" value="F:NADP binding"/>
    <property type="evidence" value="ECO:0007669"/>
    <property type="project" value="InterPro"/>
</dbReference>
<evidence type="ECO:0000259" key="10">
    <source>
        <dbReference type="Pfam" id="PF08501"/>
    </source>
</evidence>
<accession>A0AAN1WG72</accession>
<evidence type="ECO:0000256" key="8">
    <source>
        <dbReference type="HAMAP-Rule" id="MF_00222"/>
    </source>
</evidence>
<evidence type="ECO:0000256" key="3">
    <source>
        <dbReference type="ARBA" id="ARBA00022605"/>
    </source>
</evidence>
<feature type="binding site" evidence="8">
    <location>
        <position position="241"/>
    </location>
    <ligand>
        <name>NADP(+)</name>
        <dbReference type="ChEBI" id="CHEBI:58349"/>
    </ligand>
</feature>
<protein>
    <recommendedName>
        <fullName evidence="2 8">Shikimate dehydrogenase (NADP(+))</fullName>
        <shortName evidence="8">SDH</shortName>
        <ecNumber evidence="2 8">1.1.1.25</ecNumber>
    </recommendedName>
</protein>
<keyword evidence="13" id="KW-1185">Reference proteome</keyword>
<dbReference type="Pfam" id="PF01488">
    <property type="entry name" value="Shikimate_DH"/>
    <property type="match status" value="1"/>
</dbReference>
<feature type="binding site" evidence="8">
    <location>
        <begin position="151"/>
        <end position="156"/>
    </location>
    <ligand>
        <name>NADP(+)</name>
        <dbReference type="ChEBI" id="CHEBI:58349"/>
    </ligand>
</feature>
<dbReference type="HAMAP" id="MF_00222">
    <property type="entry name" value="Shikimate_DH_AroE"/>
    <property type="match status" value="1"/>
</dbReference>
<dbReference type="InterPro" id="IPR011342">
    <property type="entry name" value="Shikimate_DH"/>
</dbReference>
<keyword evidence="3 8" id="KW-0028">Amino-acid biosynthesis</keyword>
<comment type="caution">
    <text evidence="8">Lacks conserved residue(s) required for the propagation of feature annotation.</text>
</comment>
<evidence type="ECO:0000313" key="13">
    <source>
        <dbReference type="Proteomes" id="UP001320119"/>
    </source>
</evidence>
<feature type="binding site" evidence="8">
    <location>
        <position position="103"/>
    </location>
    <ligand>
        <name>shikimate</name>
        <dbReference type="ChEBI" id="CHEBI:36208"/>
    </ligand>
</feature>
<comment type="pathway">
    <text evidence="1 8">Metabolic intermediate biosynthesis; chorismate biosynthesis; chorismate from D-erythrose 4-phosphate and phosphoenolpyruvate: step 4/7.</text>
</comment>
<evidence type="ECO:0000256" key="1">
    <source>
        <dbReference type="ARBA" id="ARBA00004871"/>
    </source>
</evidence>
<dbReference type="CDD" id="cd01065">
    <property type="entry name" value="NAD_bind_Shikimate_DH"/>
    <property type="match status" value="1"/>
</dbReference>
<feature type="binding site" evidence="8">
    <location>
        <begin position="15"/>
        <end position="17"/>
    </location>
    <ligand>
        <name>shikimate</name>
        <dbReference type="ChEBI" id="CHEBI:36208"/>
    </ligand>
</feature>
<dbReference type="EC" id="1.1.1.25" evidence="2 8"/>
<feature type="domain" description="Quinate/shikimate 5-dehydrogenase/glutamyl-tRNA reductase" evidence="9">
    <location>
        <begin position="117"/>
        <end position="193"/>
    </location>
</feature>
<feature type="binding site" evidence="8">
    <location>
        <position position="248"/>
    </location>
    <ligand>
        <name>shikimate</name>
        <dbReference type="ChEBI" id="CHEBI:36208"/>
    </ligand>
</feature>
<dbReference type="Pfam" id="PF18317">
    <property type="entry name" value="SDH_C"/>
    <property type="match status" value="1"/>
</dbReference>
<comment type="subunit">
    <text evidence="8">Homodimer.</text>
</comment>
<dbReference type="GO" id="GO:0019632">
    <property type="term" value="P:shikimate metabolic process"/>
    <property type="evidence" value="ECO:0007669"/>
    <property type="project" value="InterPro"/>
</dbReference>
<dbReference type="FunFam" id="3.40.50.720:FF:000104">
    <property type="entry name" value="Shikimate dehydrogenase (NADP(+))"/>
    <property type="match status" value="1"/>
</dbReference>
<dbReference type="EMBL" id="AP023086">
    <property type="protein sequence ID" value="BCD96988.1"/>
    <property type="molecule type" value="Genomic_DNA"/>
</dbReference>
<dbReference type="Gene3D" id="3.40.50.10860">
    <property type="entry name" value="Leucine Dehydrogenase, chain A, domain 1"/>
    <property type="match status" value="1"/>
</dbReference>
<dbReference type="FunFam" id="3.40.50.10860:FF:000006">
    <property type="entry name" value="Shikimate dehydrogenase (NADP(+))"/>
    <property type="match status" value="1"/>
</dbReference>
<dbReference type="RefSeq" id="WP_236986467.1">
    <property type="nucleotide sequence ID" value="NZ_AP023086.1"/>
</dbReference>
<dbReference type="InterPro" id="IPR041121">
    <property type="entry name" value="SDH_C"/>
</dbReference>
<dbReference type="InterPro" id="IPR036291">
    <property type="entry name" value="NAD(P)-bd_dom_sf"/>
</dbReference>
<dbReference type="GO" id="GO:0005829">
    <property type="term" value="C:cytosol"/>
    <property type="evidence" value="ECO:0007669"/>
    <property type="project" value="TreeGrafter"/>
</dbReference>
<feature type="binding site" evidence="8">
    <location>
        <position position="219"/>
    </location>
    <ligand>
        <name>shikimate</name>
        <dbReference type="ChEBI" id="CHEBI:36208"/>
    </ligand>
</feature>
<dbReference type="GO" id="GO:0009423">
    <property type="term" value="P:chorismate biosynthetic process"/>
    <property type="evidence" value="ECO:0007669"/>
    <property type="project" value="UniProtKB-UniRule"/>
</dbReference>
<evidence type="ECO:0000256" key="7">
    <source>
        <dbReference type="ARBA" id="ARBA00049442"/>
    </source>
</evidence>
<dbReference type="NCBIfam" id="NF001310">
    <property type="entry name" value="PRK00258.1-2"/>
    <property type="match status" value="1"/>
</dbReference>
<evidence type="ECO:0000259" key="11">
    <source>
        <dbReference type="Pfam" id="PF18317"/>
    </source>
</evidence>
<feature type="binding site" evidence="8">
    <location>
        <begin position="127"/>
        <end position="131"/>
    </location>
    <ligand>
        <name>NADP(+)</name>
        <dbReference type="ChEBI" id="CHEBI:58349"/>
    </ligand>
</feature>
<dbReference type="InterPro" id="IPR006151">
    <property type="entry name" value="Shikm_DH/Glu-tRNA_Rdtase"/>
</dbReference>
<keyword evidence="4 8" id="KW-0521">NADP</keyword>